<dbReference type="Pfam" id="PF00583">
    <property type="entry name" value="Acetyltransf_1"/>
    <property type="match status" value="1"/>
</dbReference>
<dbReference type="InterPro" id="IPR016181">
    <property type="entry name" value="Acyl_CoA_acyltransferase"/>
</dbReference>
<proteinExistence type="predicted"/>
<dbReference type="EMBL" id="DRSQ01000223">
    <property type="protein sequence ID" value="HHE32984.1"/>
    <property type="molecule type" value="Genomic_DNA"/>
</dbReference>
<sequence>MSKLNAIIETEFRYGSAMGAKILDLSNSVRVSDDRIPERDAYNYVFVSQEASFEEAEATVKEELRRFEQLNLPHSKIVFHPESLHWQTIEVLDSFSYTARFIMVLPLTDCATPEPDENCKVLEARDFEALHEFEWCMYVSKGSWYASHQTELKLDTYSKKNEFEVIVYSVDGRVVGDVELFADNGIVKFDDFKVHQEYRCRGYGKKLQRFAMSRACRNGVSHIYAITDDNGFVKELYRKDGFVEAGILHTFRKSRRS</sequence>
<dbReference type="PROSITE" id="PS51186">
    <property type="entry name" value="GNAT"/>
    <property type="match status" value="1"/>
</dbReference>
<dbReference type="Proteomes" id="UP000886058">
    <property type="component" value="Unassembled WGS sequence"/>
</dbReference>
<comment type="caution">
    <text evidence="2">The sequence shown here is derived from an EMBL/GenBank/DDBJ whole genome shotgun (WGS) entry which is preliminary data.</text>
</comment>
<dbReference type="SUPFAM" id="SSF55729">
    <property type="entry name" value="Acyl-CoA N-acyltransferases (Nat)"/>
    <property type="match status" value="1"/>
</dbReference>
<organism evidence="2">
    <name type="scientific">Chlorobaculum parvum</name>
    <dbReference type="NCBI Taxonomy" id="274539"/>
    <lineage>
        <taxon>Bacteria</taxon>
        <taxon>Pseudomonadati</taxon>
        <taxon>Chlorobiota</taxon>
        <taxon>Chlorobiia</taxon>
        <taxon>Chlorobiales</taxon>
        <taxon>Chlorobiaceae</taxon>
        <taxon>Chlorobaculum</taxon>
    </lineage>
</organism>
<dbReference type="CDD" id="cd04301">
    <property type="entry name" value="NAT_SF"/>
    <property type="match status" value="1"/>
</dbReference>
<dbReference type="AlphaFoldDB" id="A0A7C5HKL8"/>
<reference evidence="2" key="1">
    <citation type="journal article" date="2020" name="mSystems">
        <title>Genome- and Community-Level Interaction Insights into Carbon Utilization and Element Cycling Functions of Hydrothermarchaeota in Hydrothermal Sediment.</title>
        <authorList>
            <person name="Zhou Z."/>
            <person name="Liu Y."/>
            <person name="Xu W."/>
            <person name="Pan J."/>
            <person name="Luo Z.H."/>
            <person name="Li M."/>
        </authorList>
    </citation>
    <scope>NUCLEOTIDE SEQUENCE [LARGE SCALE GENOMIC DNA]</scope>
    <source>
        <strain evidence="2">HyVt-633</strain>
    </source>
</reference>
<evidence type="ECO:0000313" key="2">
    <source>
        <dbReference type="EMBL" id="HHE32984.1"/>
    </source>
</evidence>
<gene>
    <name evidence="2" type="ORF">ENL07_10290</name>
</gene>
<dbReference type="InterPro" id="IPR000182">
    <property type="entry name" value="GNAT_dom"/>
</dbReference>
<dbReference type="GO" id="GO:0016747">
    <property type="term" value="F:acyltransferase activity, transferring groups other than amino-acyl groups"/>
    <property type="evidence" value="ECO:0007669"/>
    <property type="project" value="InterPro"/>
</dbReference>
<evidence type="ECO:0000259" key="1">
    <source>
        <dbReference type="PROSITE" id="PS51186"/>
    </source>
</evidence>
<name>A0A7C5HKL8_9CHLB</name>
<accession>A0A7C5HKL8</accession>
<feature type="domain" description="N-acetyltransferase" evidence="1">
    <location>
        <begin position="117"/>
        <end position="257"/>
    </location>
</feature>
<dbReference type="Gene3D" id="3.40.630.30">
    <property type="match status" value="1"/>
</dbReference>
<protein>
    <submittedName>
        <fullName evidence="2">N-acetyltransferase</fullName>
    </submittedName>
</protein>